<dbReference type="AlphaFoldDB" id="A0AB34JQK8"/>
<accession>A0AB34JQK8</accession>
<feature type="domain" description="ABC transporter" evidence="9">
    <location>
        <begin position="221"/>
        <end position="464"/>
    </location>
</feature>
<feature type="domain" description="TRNA-binding" evidence="8">
    <location>
        <begin position="1"/>
        <end position="109"/>
    </location>
</feature>
<dbReference type="EMBL" id="JBGBPQ010000005">
    <property type="protein sequence ID" value="KAL1524264.1"/>
    <property type="molecule type" value="Genomic_DNA"/>
</dbReference>
<evidence type="ECO:0000259" key="8">
    <source>
        <dbReference type="PROSITE" id="PS50886"/>
    </source>
</evidence>
<dbReference type="SMART" id="SM00382">
    <property type="entry name" value="AAA"/>
    <property type="match status" value="2"/>
</dbReference>
<evidence type="ECO:0000259" key="9">
    <source>
        <dbReference type="PROSITE" id="PS50893"/>
    </source>
</evidence>
<dbReference type="Gene3D" id="3.40.50.300">
    <property type="entry name" value="P-loop containing nucleotide triphosphate hydrolases"/>
    <property type="match status" value="2"/>
</dbReference>
<dbReference type="InterPro" id="IPR003593">
    <property type="entry name" value="AAA+_ATPase"/>
</dbReference>
<feature type="domain" description="ABC transporter" evidence="9">
    <location>
        <begin position="533"/>
        <end position="754"/>
    </location>
</feature>
<dbReference type="InterPro" id="IPR032781">
    <property type="entry name" value="ABC_tran_Xtn"/>
</dbReference>
<dbReference type="InterPro" id="IPR017871">
    <property type="entry name" value="ABC_transporter-like_CS"/>
</dbReference>
<keyword evidence="1 6" id="KW-0820">tRNA-binding</keyword>
<comment type="caution">
    <text evidence="10">The sequence shown here is derived from an EMBL/GenBank/DDBJ whole genome shotgun (WGS) entry which is preliminary data.</text>
</comment>
<dbReference type="Pfam" id="PF00005">
    <property type="entry name" value="ABC_tran"/>
    <property type="match status" value="2"/>
</dbReference>
<dbReference type="SUPFAM" id="SSF52540">
    <property type="entry name" value="P-loop containing nucleoside triphosphate hydrolases"/>
    <property type="match status" value="2"/>
</dbReference>
<keyword evidence="11" id="KW-1185">Reference proteome</keyword>
<keyword evidence="3" id="KW-0547">Nucleotide-binding</keyword>
<evidence type="ECO:0000313" key="10">
    <source>
        <dbReference type="EMBL" id="KAL1524264.1"/>
    </source>
</evidence>
<dbReference type="GO" id="GO:0005524">
    <property type="term" value="F:ATP binding"/>
    <property type="evidence" value="ECO:0007669"/>
    <property type="project" value="UniProtKB-KW"/>
</dbReference>
<dbReference type="InterPro" id="IPR027417">
    <property type="entry name" value="P-loop_NTPase"/>
</dbReference>
<keyword evidence="4" id="KW-0067">ATP-binding</keyword>
<dbReference type="InterPro" id="IPR050611">
    <property type="entry name" value="ABCF"/>
</dbReference>
<evidence type="ECO:0000256" key="1">
    <source>
        <dbReference type="ARBA" id="ARBA00022555"/>
    </source>
</evidence>
<dbReference type="Gene3D" id="2.40.50.140">
    <property type="entry name" value="Nucleic acid-binding proteins"/>
    <property type="match status" value="1"/>
</dbReference>
<dbReference type="PANTHER" id="PTHR19211">
    <property type="entry name" value="ATP-BINDING TRANSPORT PROTEIN-RELATED"/>
    <property type="match status" value="1"/>
</dbReference>
<dbReference type="FunFam" id="3.40.50.300:FF:000011">
    <property type="entry name" value="Putative ABC transporter ATP-binding component"/>
    <property type="match status" value="1"/>
</dbReference>
<dbReference type="GO" id="GO:0016887">
    <property type="term" value="F:ATP hydrolysis activity"/>
    <property type="evidence" value="ECO:0007669"/>
    <property type="project" value="InterPro"/>
</dbReference>
<evidence type="ECO:0000256" key="3">
    <source>
        <dbReference type="ARBA" id="ARBA00022741"/>
    </source>
</evidence>
<gene>
    <name evidence="10" type="ORF">AB1Y20_019167</name>
</gene>
<dbReference type="FunFam" id="3.40.50.300:FF:000104">
    <property type="entry name" value="ATP-binding cassette sub-family F member 3"/>
    <property type="match status" value="1"/>
</dbReference>
<evidence type="ECO:0000256" key="2">
    <source>
        <dbReference type="ARBA" id="ARBA00022737"/>
    </source>
</evidence>
<reference evidence="10 11" key="1">
    <citation type="journal article" date="2024" name="Science">
        <title>Giant polyketide synthase enzymes in the biosynthesis of giant marine polyether toxins.</title>
        <authorList>
            <person name="Fallon T.R."/>
            <person name="Shende V.V."/>
            <person name="Wierzbicki I.H."/>
            <person name="Pendleton A.L."/>
            <person name="Watervoot N.F."/>
            <person name="Auber R.P."/>
            <person name="Gonzalez D.J."/>
            <person name="Wisecaver J.H."/>
            <person name="Moore B.S."/>
        </authorList>
    </citation>
    <scope>NUCLEOTIDE SEQUENCE [LARGE SCALE GENOMIC DNA]</scope>
    <source>
        <strain evidence="10 11">12B1</strain>
    </source>
</reference>
<proteinExistence type="predicted"/>
<evidence type="ECO:0000256" key="5">
    <source>
        <dbReference type="ARBA" id="ARBA00022884"/>
    </source>
</evidence>
<dbReference type="Proteomes" id="UP001515480">
    <property type="component" value="Unassembled WGS sequence"/>
</dbReference>
<evidence type="ECO:0000256" key="6">
    <source>
        <dbReference type="PROSITE-ProRule" id="PRU00209"/>
    </source>
</evidence>
<dbReference type="InterPro" id="IPR012340">
    <property type="entry name" value="NA-bd_OB-fold"/>
</dbReference>
<evidence type="ECO:0000256" key="4">
    <source>
        <dbReference type="ARBA" id="ARBA00022840"/>
    </source>
</evidence>
<dbReference type="InterPro" id="IPR002547">
    <property type="entry name" value="tRNA-bd_dom"/>
</dbReference>
<dbReference type="Pfam" id="PF01588">
    <property type="entry name" value="tRNA_bind"/>
    <property type="match status" value="1"/>
</dbReference>
<organism evidence="10 11">
    <name type="scientific">Prymnesium parvum</name>
    <name type="common">Toxic golden alga</name>
    <dbReference type="NCBI Taxonomy" id="97485"/>
    <lineage>
        <taxon>Eukaryota</taxon>
        <taxon>Haptista</taxon>
        <taxon>Haptophyta</taxon>
        <taxon>Prymnesiophyceae</taxon>
        <taxon>Prymnesiales</taxon>
        <taxon>Prymnesiaceae</taxon>
        <taxon>Prymnesium</taxon>
    </lineage>
</organism>
<sequence>MAAEGCKVGLVEACEPVPGKSKLLKLSVSVGEEQPLTIVTNATNVEHGSRVVVAPIGSTVGGTVVKKAIVGGQASEGMLCDAPMLGWKGGGAGAAALVPDSFSPGDEPPKERPRGGGAEKGGEAGDFPSKEVEPLFKMKEKLSKEEKKALAAQKKAERDAKKSAKAEDVEGSEEPEGRSAAALEAIVAGAGEVRLTEEQQRVAASRAVTGVLASSAFAWNVKFSSFSVAVGGNQLVSDCDVELNQGCRYGLIGDNGSGKSNVLAAIAQRDVPLPKHIDVFHLHEEAPPTEQSGVEAVIAHVVEEAAALEELAATIVEEHGPDDERLEAIYDRLGTLDPTGAEPRARKILSGLGFADHLVPMDRKTKHMSGGWRMRVSLAKALFAAPSLLLLDEPTNHLDLEACVWLEEHLASYSKCLVVISHSQDFLNSVCTHTVWLHNKRLSYYGGNYAAFCKVVEEEERVQLRVYEKQQADMEKLETFVRVNKANGVAASAKSKKKVLEKVQSDAVEKPRLRQRTLTFTFPECTRLSPPVLPFDEVSFAYSGKPEDYLYQNLNIGIDCDSRVALVGPNGCGKSTLLKLMSGELSPSEGTIKKHQHCVLGLYHQHSTDVLENDLSPLAFMRKHYPPSFIKRSEEVWRSFLALFGFSTPQQTMPIGLLSDGQKSRLVFAMLAMKQNSLLLLDEPTNHLDVDAVDGLAEAIKGFGGGVILVSHDFRLIDQVANEIWICEGKGVKRFDGSIHDYKKMLVKKMGAYKV</sequence>
<dbReference type="InterPro" id="IPR003439">
    <property type="entry name" value="ABC_transporter-like_ATP-bd"/>
</dbReference>
<evidence type="ECO:0000313" key="11">
    <source>
        <dbReference type="Proteomes" id="UP001515480"/>
    </source>
</evidence>
<dbReference type="PROSITE" id="PS50886">
    <property type="entry name" value="TRBD"/>
    <property type="match status" value="1"/>
</dbReference>
<dbReference type="SUPFAM" id="SSF50249">
    <property type="entry name" value="Nucleic acid-binding proteins"/>
    <property type="match status" value="1"/>
</dbReference>
<keyword evidence="5 6" id="KW-0694">RNA-binding</keyword>
<dbReference type="PANTHER" id="PTHR19211:SF15">
    <property type="entry name" value="ATP-BINDING CASSETTE SUB-FAMILY F MEMBER 2"/>
    <property type="match status" value="1"/>
</dbReference>
<dbReference type="CDD" id="cd03221">
    <property type="entry name" value="ABCF_EF-3"/>
    <property type="match status" value="2"/>
</dbReference>
<feature type="region of interest" description="Disordered" evidence="7">
    <location>
        <begin position="96"/>
        <end position="132"/>
    </location>
</feature>
<feature type="compositionally biased region" description="Basic and acidic residues" evidence="7">
    <location>
        <begin position="120"/>
        <end position="132"/>
    </location>
</feature>
<dbReference type="GO" id="GO:0000049">
    <property type="term" value="F:tRNA binding"/>
    <property type="evidence" value="ECO:0007669"/>
    <property type="project" value="UniProtKB-UniRule"/>
</dbReference>
<feature type="compositionally biased region" description="Basic and acidic residues" evidence="7">
    <location>
        <begin position="147"/>
        <end position="168"/>
    </location>
</feature>
<evidence type="ECO:0000256" key="7">
    <source>
        <dbReference type="SAM" id="MobiDB-lite"/>
    </source>
</evidence>
<name>A0AB34JQK8_PRYPA</name>
<keyword evidence="2" id="KW-0677">Repeat</keyword>
<feature type="region of interest" description="Disordered" evidence="7">
    <location>
        <begin position="147"/>
        <end position="179"/>
    </location>
</feature>
<protein>
    <submittedName>
        <fullName evidence="10">Uncharacterized protein</fullName>
    </submittedName>
</protein>
<dbReference type="PROSITE" id="PS50893">
    <property type="entry name" value="ABC_TRANSPORTER_2"/>
    <property type="match status" value="2"/>
</dbReference>
<dbReference type="PROSITE" id="PS00211">
    <property type="entry name" value="ABC_TRANSPORTER_1"/>
    <property type="match status" value="1"/>
</dbReference>
<dbReference type="Pfam" id="PF12848">
    <property type="entry name" value="ABC_tran_Xtn"/>
    <property type="match status" value="1"/>
</dbReference>